<dbReference type="Pfam" id="PF06985">
    <property type="entry name" value="HET"/>
    <property type="match status" value="1"/>
</dbReference>
<evidence type="ECO:0000313" key="2">
    <source>
        <dbReference type="EMBL" id="KAK8121279.1"/>
    </source>
</evidence>
<dbReference type="PANTHER" id="PTHR24148">
    <property type="entry name" value="ANKYRIN REPEAT DOMAIN-CONTAINING PROTEIN 39 HOMOLOG-RELATED"/>
    <property type="match status" value="1"/>
</dbReference>
<feature type="domain" description="Heterokaryon incompatibility" evidence="1">
    <location>
        <begin position="48"/>
        <end position="214"/>
    </location>
</feature>
<gene>
    <name evidence="2" type="ORF">PG999_005399</name>
</gene>
<dbReference type="InterPro" id="IPR010730">
    <property type="entry name" value="HET"/>
</dbReference>
<dbReference type="InterPro" id="IPR052895">
    <property type="entry name" value="HetReg/Transcr_Mod"/>
</dbReference>
<accession>A0AAW0R229</accession>
<proteinExistence type="predicted"/>
<evidence type="ECO:0000313" key="3">
    <source>
        <dbReference type="Proteomes" id="UP001392437"/>
    </source>
</evidence>
<protein>
    <submittedName>
        <fullName evidence="2">Heterokaryon incompatibility protein (HET) domain-containing protein</fullName>
    </submittedName>
</protein>
<keyword evidence="3" id="KW-1185">Reference proteome</keyword>
<organism evidence="2 3">
    <name type="scientific">Apiospora kogelbergensis</name>
    <dbReference type="NCBI Taxonomy" id="1337665"/>
    <lineage>
        <taxon>Eukaryota</taxon>
        <taxon>Fungi</taxon>
        <taxon>Dikarya</taxon>
        <taxon>Ascomycota</taxon>
        <taxon>Pezizomycotina</taxon>
        <taxon>Sordariomycetes</taxon>
        <taxon>Xylariomycetidae</taxon>
        <taxon>Amphisphaeriales</taxon>
        <taxon>Apiosporaceae</taxon>
        <taxon>Apiospora</taxon>
    </lineage>
</organism>
<dbReference type="AlphaFoldDB" id="A0AAW0R229"/>
<dbReference type="Pfam" id="PF26639">
    <property type="entry name" value="Het-6_barrel"/>
    <property type="match status" value="1"/>
</dbReference>
<name>A0AAW0R229_9PEZI</name>
<comment type="caution">
    <text evidence="2">The sequence shown here is derived from an EMBL/GenBank/DDBJ whole genome shotgun (WGS) entry which is preliminary data.</text>
</comment>
<sequence length="636" mass="71510">MPTTRDDGSIAYDALAKGTIRLLNIQDAQATDYIGVLETWHLDEAPSYYALSYCWGSQVRDVALRAEQGTIYVNQDLFEGTQRLKRLASNDSELQPPLSYVWIDTICINQADTAERSSQVSLMGRIYSQAINVLIWLGPTAGDFSAAWSLVDSIYGVFRAENPSAKTLIDIPLTFYSPRRHELLGLPDWDDKGWESLRMLFTLPWFTRIWVIQEVAISSQDPIILLGQYSYPWSRLGWVASWMRRCGYFRLEAVPQVMRNVDEISNIRRSQVPWPLDALVTTTSVKFHATDQRDKVYALLGLAAECSDGSNVPTPLIPDYTLAVEEVYVQIARYLVLHKASLAMLIRTRDLSEDIDRSMRKYNLKGLPTWTPNWSDFAVSDREIPKSFSWITYSGLAEPPMLGFPRQYGASNRLPLKALESRSHNTLRLTGLIVDSVRTILRLRQTEHSAEFGITDFASLSKRMLEVAIPLFDGKDVMSFAACYIQTTTADQHYLSGRGSDQMLKDGSAYLLSLLSDHGTTRSLFETCFDGPDGFKQLREISLGGDAVFYEELARNYCHGRSLIVTSRCLIGIGPDATCPTDLLAVLYGGGVPYFIRLCENGYQFVGGSYFRDFMNGEAVAALQQGVLQEDIIELC</sequence>
<reference evidence="2 3" key="1">
    <citation type="submission" date="2023-01" db="EMBL/GenBank/DDBJ databases">
        <title>Analysis of 21 Apiospora genomes using comparative genomics revels a genus with tremendous synthesis potential of carbohydrate active enzymes and secondary metabolites.</title>
        <authorList>
            <person name="Sorensen T."/>
        </authorList>
    </citation>
    <scope>NUCLEOTIDE SEQUENCE [LARGE SCALE GENOMIC DNA]</scope>
    <source>
        <strain evidence="2 3">CBS 117206</strain>
    </source>
</reference>
<dbReference type="Proteomes" id="UP001392437">
    <property type="component" value="Unassembled WGS sequence"/>
</dbReference>
<dbReference type="PANTHER" id="PTHR24148:SF82">
    <property type="entry name" value="HETEROKARYON INCOMPATIBILITY DOMAIN-CONTAINING PROTEIN"/>
    <property type="match status" value="1"/>
</dbReference>
<dbReference type="EMBL" id="JAQQWP010000004">
    <property type="protein sequence ID" value="KAK8121279.1"/>
    <property type="molecule type" value="Genomic_DNA"/>
</dbReference>
<evidence type="ECO:0000259" key="1">
    <source>
        <dbReference type="Pfam" id="PF06985"/>
    </source>
</evidence>